<dbReference type="RefSeq" id="WP_191701793.1">
    <property type="nucleotide sequence ID" value="NZ_JACSPZ010000014.1"/>
</dbReference>
<comment type="caution">
    <text evidence="1">The sequence shown here is derived from an EMBL/GenBank/DDBJ whole genome shotgun (WGS) entry which is preliminary data.</text>
</comment>
<proteinExistence type="predicted"/>
<evidence type="ECO:0000313" key="1">
    <source>
        <dbReference type="EMBL" id="MBD8038730.1"/>
    </source>
</evidence>
<dbReference type="Proteomes" id="UP000619101">
    <property type="component" value="Unassembled WGS sequence"/>
</dbReference>
<reference evidence="1 2" key="1">
    <citation type="submission" date="2020-08" db="EMBL/GenBank/DDBJ databases">
        <title>A Genomic Blueprint of the Chicken Gut Microbiome.</title>
        <authorList>
            <person name="Gilroy R."/>
            <person name="Ravi A."/>
            <person name="Getino M."/>
            <person name="Pursley I."/>
            <person name="Horton D.L."/>
            <person name="Alikhan N.-F."/>
            <person name="Baker D."/>
            <person name="Gharbi K."/>
            <person name="Hall N."/>
            <person name="Watson M."/>
            <person name="Adriaenssens E.M."/>
            <person name="Foster-Nyarko E."/>
            <person name="Jarju S."/>
            <person name="Secka A."/>
            <person name="Antonio M."/>
            <person name="Oren A."/>
            <person name="Chaudhuri R."/>
            <person name="La Ragione R.M."/>
            <person name="Hildebrand F."/>
            <person name="Pallen M.J."/>
        </authorList>
    </citation>
    <scope>NUCLEOTIDE SEQUENCE [LARGE SCALE GENOMIC DNA]</scope>
    <source>
        <strain evidence="1 2">A46</strain>
    </source>
</reference>
<name>A0ABR8Y3E9_9BACL</name>
<keyword evidence="2" id="KW-1185">Reference proteome</keyword>
<organism evidence="1 2">
    <name type="scientific">Solibacillus faecavium</name>
    <dbReference type="NCBI Taxonomy" id="2762221"/>
    <lineage>
        <taxon>Bacteria</taxon>
        <taxon>Bacillati</taxon>
        <taxon>Bacillota</taxon>
        <taxon>Bacilli</taxon>
        <taxon>Bacillales</taxon>
        <taxon>Caryophanaceae</taxon>
        <taxon>Solibacillus</taxon>
    </lineage>
</organism>
<gene>
    <name evidence="1" type="ORF">H9635_18455</name>
</gene>
<evidence type="ECO:0008006" key="3">
    <source>
        <dbReference type="Google" id="ProtNLM"/>
    </source>
</evidence>
<protein>
    <recommendedName>
        <fullName evidence="3">Phage protein</fullName>
    </recommendedName>
</protein>
<accession>A0ABR8Y3E9</accession>
<sequence>MENVIKHLERLKAWDVTDITNNDMHNRKAHQVLLDVIEELEKKFAQFEEAGKYE</sequence>
<dbReference type="EMBL" id="JACSPZ010000014">
    <property type="protein sequence ID" value="MBD8038730.1"/>
    <property type="molecule type" value="Genomic_DNA"/>
</dbReference>
<evidence type="ECO:0000313" key="2">
    <source>
        <dbReference type="Proteomes" id="UP000619101"/>
    </source>
</evidence>